<organism evidence="2 3">
    <name type="scientific">Sphaeroforma arctica JP610</name>
    <dbReference type="NCBI Taxonomy" id="667725"/>
    <lineage>
        <taxon>Eukaryota</taxon>
        <taxon>Ichthyosporea</taxon>
        <taxon>Ichthyophonida</taxon>
        <taxon>Sphaeroforma</taxon>
    </lineage>
</organism>
<proteinExistence type="predicted"/>
<dbReference type="STRING" id="667725.A0A0L0F3W0"/>
<dbReference type="SUPFAM" id="SSF50978">
    <property type="entry name" value="WD40 repeat-like"/>
    <property type="match status" value="1"/>
</dbReference>
<dbReference type="RefSeq" id="XP_014145317.1">
    <property type="nucleotide sequence ID" value="XM_014289842.1"/>
</dbReference>
<evidence type="ECO:0000313" key="2">
    <source>
        <dbReference type="EMBL" id="KNC71415.1"/>
    </source>
</evidence>
<sequence length="85" mass="9013">MEMFLVLQAPKHTSGVGCTASGHEAQVGWVAWHPQSGVSHTASGVNLASCGHDGSVNLWSLEKEEPIAELKGHSQRVGRVAFHPS</sequence>
<dbReference type="PANTHER" id="PTHR19846:SF0">
    <property type="entry name" value="PRE-MRNA PROCESSING FACTOR 4"/>
    <property type="match status" value="1"/>
</dbReference>
<dbReference type="EMBL" id="KQ248852">
    <property type="protein sequence ID" value="KNC71415.1"/>
    <property type="molecule type" value="Genomic_DNA"/>
</dbReference>
<dbReference type="Pfam" id="PF00400">
    <property type="entry name" value="WD40"/>
    <property type="match status" value="1"/>
</dbReference>
<dbReference type="PANTHER" id="PTHR19846">
    <property type="entry name" value="WD40 REPEAT PROTEIN"/>
    <property type="match status" value="1"/>
</dbReference>
<dbReference type="AlphaFoldDB" id="A0A0L0F3W0"/>
<evidence type="ECO:0000313" key="3">
    <source>
        <dbReference type="Proteomes" id="UP000054560"/>
    </source>
</evidence>
<protein>
    <submittedName>
        <fullName evidence="2">Uncharacterized protein</fullName>
    </submittedName>
</protein>
<evidence type="ECO:0000256" key="1">
    <source>
        <dbReference type="PROSITE-ProRule" id="PRU00221"/>
    </source>
</evidence>
<dbReference type="GO" id="GO:0030621">
    <property type="term" value="F:U4 snRNA binding"/>
    <property type="evidence" value="ECO:0007669"/>
    <property type="project" value="TreeGrafter"/>
</dbReference>
<name>A0A0L0F3W0_9EUKA</name>
<keyword evidence="3" id="KW-1185">Reference proteome</keyword>
<dbReference type="OrthoDB" id="540662at2759"/>
<accession>A0A0L0F3W0</accession>
<dbReference type="GO" id="GO:0000398">
    <property type="term" value="P:mRNA splicing, via spliceosome"/>
    <property type="evidence" value="ECO:0007669"/>
    <property type="project" value="TreeGrafter"/>
</dbReference>
<dbReference type="GeneID" id="25916547"/>
<dbReference type="GO" id="GO:0046540">
    <property type="term" value="C:U4/U6 x U5 tri-snRNP complex"/>
    <property type="evidence" value="ECO:0007669"/>
    <property type="project" value="TreeGrafter"/>
</dbReference>
<feature type="non-terminal residue" evidence="2">
    <location>
        <position position="85"/>
    </location>
</feature>
<gene>
    <name evidence="2" type="ORF">SARC_16043</name>
</gene>
<dbReference type="GO" id="GO:0017070">
    <property type="term" value="F:U6 snRNA binding"/>
    <property type="evidence" value="ECO:0007669"/>
    <property type="project" value="TreeGrafter"/>
</dbReference>
<dbReference type="Proteomes" id="UP000054560">
    <property type="component" value="Unassembled WGS sequence"/>
</dbReference>
<reference evidence="2 3" key="1">
    <citation type="submission" date="2011-02" db="EMBL/GenBank/DDBJ databases">
        <title>The Genome Sequence of Sphaeroforma arctica JP610.</title>
        <authorList>
            <consortium name="The Broad Institute Genome Sequencing Platform"/>
            <person name="Russ C."/>
            <person name="Cuomo C."/>
            <person name="Young S.K."/>
            <person name="Zeng Q."/>
            <person name="Gargeya S."/>
            <person name="Alvarado L."/>
            <person name="Berlin A."/>
            <person name="Chapman S.B."/>
            <person name="Chen Z."/>
            <person name="Freedman E."/>
            <person name="Gellesch M."/>
            <person name="Goldberg J."/>
            <person name="Griggs A."/>
            <person name="Gujja S."/>
            <person name="Heilman E."/>
            <person name="Heiman D."/>
            <person name="Howarth C."/>
            <person name="Mehta T."/>
            <person name="Neiman D."/>
            <person name="Pearson M."/>
            <person name="Roberts A."/>
            <person name="Saif S."/>
            <person name="Shea T."/>
            <person name="Shenoy N."/>
            <person name="Sisk P."/>
            <person name="Stolte C."/>
            <person name="Sykes S."/>
            <person name="White J."/>
            <person name="Yandava C."/>
            <person name="Burger G."/>
            <person name="Gray M.W."/>
            <person name="Holland P.W.H."/>
            <person name="King N."/>
            <person name="Lang F.B.F."/>
            <person name="Roger A.J."/>
            <person name="Ruiz-Trillo I."/>
            <person name="Haas B."/>
            <person name="Nusbaum C."/>
            <person name="Birren B."/>
        </authorList>
    </citation>
    <scope>NUCLEOTIDE SEQUENCE [LARGE SCALE GENOMIC DNA]</scope>
    <source>
        <strain evidence="2 3">JP610</strain>
    </source>
</reference>
<dbReference type="PROSITE" id="PS50082">
    <property type="entry name" value="WD_REPEATS_2"/>
    <property type="match status" value="1"/>
</dbReference>
<keyword evidence="1" id="KW-0853">WD repeat</keyword>
<dbReference type="Gene3D" id="2.130.10.10">
    <property type="entry name" value="YVTN repeat-like/Quinoprotein amine dehydrogenase"/>
    <property type="match status" value="1"/>
</dbReference>
<dbReference type="InterPro" id="IPR001680">
    <property type="entry name" value="WD40_rpt"/>
</dbReference>
<dbReference type="eggNOG" id="KOG0272">
    <property type="taxonomic scope" value="Eukaryota"/>
</dbReference>
<dbReference type="InterPro" id="IPR036322">
    <property type="entry name" value="WD40_repeat_dom_sf"/>
</dbReference>
<feature type="repeat" description="WD" evidence="1">
    <location>
        <begin position="20"/>
        <end position="69"/>
    </location>
</feature>
<dbReference type="InterPro" id="IPR015943">
    <property type="entry name" value="WD40/YVTN_repeat-like_dom_sf"/>
</dbReference>